<dbReference type="PANTHER" id="PTHR33415:SF12">
    <property type="entry name" value="PROTEIN EMBRYO DEFECTIVE 514"/>
    <property type="match status" value="1"/>
</dbReference>
<accession>A0ABZ1AEG8</accession>
<gene>
    <name evidence="1" type="ORF">SPL95_14445</name>
</gene>
<dbReference type="Pfam" id="PF11523">
    <property type="entry name" value="DUF3223"/>
    <property type="match status" value="1"/>
</dbReference>
<evidence type="ECO:0000313" key="1">
    <source>
        <dbReference type="EMBL" id="WRI27482.1"/>
    </source>
</evidence>
<keyword evidence="2" id="KW-1185">Reference proteome</keyword>
<dbReference type="EMBL" id="CP139639">
    <property type="protein sequence ID" value="WRI27482.1"/>
    <property type="molecule type" value="Genomic_DNA"/>
</dbReference>
<reference evidence="1 2" key="1">
    <citation type="submission" date="2023-12" db="EMBL/GenBank/DDBJ databases">
        <title>First complete genome sequence of Pseudomonas canadensis strain Pcan-CK-23 isolated from homogenized tissues of Zophobas morio larvae.</title>
        <authorList>
            <person name="Kundlacz C."/>
            <person name="Aldeia C."/>
            <person name="Eddoubaji Y."/>
            <person name="Campos-Madueno E.I."/>
            <person name="Endimiani A."/>
        </authorList>
    </citation>
    <scope>NUCLEOTIDE SEQUENCE [LARGE SCALE GENOMIC DNA]</scope>
    <source>
        <strain evidence="1 2">Pcan-CK-23</strain>
    </source>
</reference>
<dbReference type="PANTHER" id="PTHR33415">
    <property type="entry name" value="PROTEIN EMBRYO DEFECTIVE 514"/>
    <property type="match status" value="1"/>
</dbReference>
<organism evidence="1 2">
    <name type="scientific">Pseudomonas canadensis</name>
    <dbReference type="NCBI Taxonomy" id="915099"/>
    <lineage>
        <taxon>Bacteria</taxon>
        <taxon>Pseudomonadati</taxon>
        <taxon>Pseudomonadota</taxon>
        <taxon>Gammaproteobacteria</taxon>
        <taxon>Pseudomonadales</taxon>
        <taxon>Pseudomonadaceae</taxon>
        <taxon>Pseudomonas</taxon>
    </lineage>
</organism>
<protein>
    <submittedName>
        <fullName evidence="1">DCL family protein</fullName>
    </submittedName>
</protein>
<sequence>MFWLGPFEYKSKKELLDRLKDYLQKAPAGMITNKLAVKKLHLLLAMHPDADRKIGVGIDHFRIERNALGAGKGIWLVRVDGSEDTFSYKRCITGVVQSPHGKVCEALRFAVRPQLVAFRDALGLPVMCAASGVIITQRKDLHIDHREPFWMLPLTEN</sequence>
<evidence type="ECO:0000313" key="2">
    <source>
        <dbReference type="Proteomes" id="UP001322392"/>
    </source>
</evidence>
<dbReference type="Gene3D" id="3.10.450.40">
    <property type="match status" value="1"/>
</dbReference>
<proteinExistence type="predicted"/>
<name>A0ABZ1AEG8_9PSED</name>
<dbReference type="Proteomes" id="UP001322392">
    <property type="component" value="Chromosome"/>
</dbReference>
<dbReference type="RefSeq" id="WP_323990599.1">
    <property type="nucleotide sequence ID" value="NZ_CP139639.1"/>
</dbReference>
<dbReference type="InterPro" id="IPR044673">
    <property type="entry name" value="DCL-like"/>
</dbReference>